<evidence type="ECO:0000256" key="3">
    <source>
        <dbReference type="ARBA" id="ARBA00023235"/>
    </source>
</evidence>
<gene>
    <name evidence="6" type="ORF">G7087_14750</name>
</gene>
<dbReference type="InterPro" id="IPR020892">
    <property type="entry name" value="Cyclophilin-type_PPIase_CS"/>
</dbReference>
<evidence type="ECO:0000313" key="6">
    <source>
        <dbReference type="EMBL" id="NHK99643.1"/>
    </source>
</evidence>
<dbReference type="Pfam" id="PF00160">
    <property type="entry name" value="Pro_isomerase"/>
    <property type="match status" value="1"/>
</dbReference>
<comment type="similarity">
    <text evidence="1 4">Belongs to the cyclophilin-type PPIase family.</text>
</comment>
<protein>
    <recommendedName>
        <fullName evidence="4">Peptidyl-prolyl cis-trans isomerase</fullName>
        <shortName evidence="4">PPIase</shortName>
        <ecNumber evidence="4">5.2.1.8</ecNumber>
    </recommendedName>
</protein>
<feature type="chain" id="PRO_5044987951" description="Peptidyl-prolyl cis-trans isomerase" evidence="4">
    <location>
        <begin position="24"/>
        <end position="187"/>
    </location>
</feature>
<organism evidence="6 7">
    <name type="scientific">Rubrivivax benzoatilyticus</name>
    <dbReference type="NCBI Taxonomy" id="316997"/>
    <lineage>
        <taxon>Bacteria</taxon>
        <taxon>Pseudomonadati</taxon>
        <taxon>Pseudomonadota</taxon>
        <taxon>Betaproteobacteria</taxon>
        <taxon>Burkholderiales</taxon>
        <taxon>Sphaerotilaceae</taxon>
        <taxon>Rubrivivax</taxon>
    </lineage>
</organism>
<keyword evidence="7" id="KW-1185">Reference proteome</keyword>
<dbReference type="PROSITE" id="PS00170">
    <property type="entry name" value="CSA_PPIASE_1"/>
    <property type="match status" value="1"/>
</dbReference>
<dbReference type="PRINTS" id="PR00153">
    <property type="entry name" value="CSAPPISMRASE"/>
</dbReference>
<dbReference type="EMBL" id="JAAOCD010000007">
    <property type="protein sequence ID" value="NHK99643.1"/>
    <property type="molecule type" value="Genomic_DNA"/>
</dbReference>
<reference evidence="6 7" key="1">
    <citation type="submission" date="2020-03" db="EMBL/GenBank/DDBJ databases">
        <title>Rubrivivax benzoatilyticus JA2 (sequenced after 10 years sub-culturing).</title>
        <authorList>
            <person name="Gupta D."/>
            <person name="Chintalapati S."/>
            <person name="Chintalapati V.R."/>
        </authorList>
    </citation>
    <scope>NUCLEOTIDE SEQUENCE [LARGE SCALE GENOMIC DNA]</scope>
    <source>
        <strain evidence="6 7">JA2-Mal</strain>
    </source>
</reference>
<keyword evidence="4" id="KW-0732">Signal</keyword>
<accession>A0ABX0I1F5</accession>
<name>A0ABX0I1F5_9BURK</name>
<evidence type="ECO:0000256" key="4">
    <source>
        <dbReference type="RuleBase" id="RU363019"/>
    </source>
</evidence>
<dbReference type="Proteomes" id="UP000802098">
    <property type="component" value="Unassembled WGS sequence"/>
</dbReference>
<comment type="caution">
    <text evidence="6">The sequence shown here is derived from an EMBL/GenBank/DDBJ whole genome shotgun (WGS) entry which is preliminary data.</text>
</comment>
<dbReference type="RefSeq" id="WP_009857304.1">
    <property type="nucleotide sequence ID" value="NZ_JAAOCD010000007.1"/>
</dbReference>
<feature type="signal peptide" evidence="4">
    <location>
        <begin position="1"/>
        <end position="23"/>
    </location>
</feature>
<evidence type="ECO:0000256" key="1">
    <source>
        <dbReference type="ARBA" id="ARBA00007365"/>
    </source>
</evidence>
<dbReference type="Gene3D" id="2.40.100.10">
    <property type="entry name" value="Cyclophilin-like"/>
    <property type="match status" value="1"/>
</dbReference>
<dbReference type="SUPFAM" id="SSF50891">
    <property type="entry name" value="Cyclophilin-like"/>
    <property type="match status" value="1"/>
</dbReference>
<comment type="catalytic activity">
    <reaction evidence="4">
        <text>[protein]-peptidylproline (omega=180) = [protein]-peptidylproline (omega=0)</text>
        <dbReference type="Rhea" id="RHEA:16237"/>
        <dbReference type="Rhea" id="RHEA-COMP:10747"/>
        <dbReference type="Rhea" id="RHEA-COMP:10748"/>
        <dbReference type="ChEBI" id="CHEBI:83833"/>
        <dbReference type="ChEBI" id="CHEBI:83834"/>
        <dbReference type="EC" id="5.2.1.8"/>
    </reaction>
</comment>
<dbReference type="CDD" id="cd01920">
    <property type="entry name" value="cyclophilin_EcCYP_like"/>
    <property type="match status" value="1"/>
</dbReference>
<dbReference type="InterPro" id="IPR002130">
    <property type="entry name" value="Cyclophilin-type_PPIase_dom"/>
</dbReference>
<dbReference type="PROSITE" id="PS50072">
    <property type="entry name" value="CSA_PPIASE_2"/>
    <property type="match status" value="1"/>
</dbReference>
<evidence type="ECO:0000256" key="2">
    <source>
        <dbReference type="ARBA" id="ARBA00023110"/>
    </source>
</evidence>
<dbReference type="PANTHER" id="PTHR43246">
    <property type="entry name" value="PEPTIDYL-PROLYL CIS-TRANS ISOMERASE CYP38, CHLOROPLASTIC"/>
    <property type="match status" value="1"/>
</dbReference>
<proteinExistence type="inferred from homology"/>
<sequence>MLRHAKLFAFAAAAALASVPAFAQTVRLATSAGDIVVELDAAKAPKTVDNFVQYVKAGHYDGTIFHRVIPGFMVQGGGMKPDLKEKPTRKPIALESRNGLSNARGTLAMARTMVPDSATAQFFINVADNSFLDQPNARDGNGYAVFGRVTAGMDVVDKIVATPTTSSGPHQNVPVTPVIIRKATLEK</sequence>
<feature type="domain" description="PPIase cyclophilin-type" evidence="5">
    <location>
        <begin position="22"/>
        <end position="185"/>
    </location>
</feature>
<evidence type="ECO:0000313" key="7">
    <source>
        <dbReference type="Proteomes" id="UP000802098"/>
    </source>
</evidence>
<keyword evidence="3 4" id="KW-0413">Isomerase</keyword>
<dbReference type="InterPro" id="IPR029000">
    <property type="entry name" value="Cyclophilin-like_dom_sf"/>
</dbReference>
<evidence type="ECO:0000259" key="5">
    <source>
        <dbReference type="PROSITE" id="PS50072"/>
    </source>
</evidence>
<keyword evidence="2 4" id="KW-0697">Rotamase</keyword>
<dbReference type="InterPro" id="IPR044665">
    <property type="entry name" value="E_coli_cyclophilin_A-like"/>
</dbReference>
<comment type="function">
    <text evidence="4">PPIases accelerate the folding of proteins. It catalyzes the cis-trans isomerization of proline imidic peptide bonds in oligopeptides.</text>
</comment>
<dbReference type="GO" id="GO:0016853">
    <property type="term" value="F:isomerase activity"/>
    <property type="evidence" value="ECO:0007669"/>
    <property type="project" value="UniProtKB-KW"/>
</dbReference>
<dbReference type="EC" id="5.2.1.8" evidence="4"/>